<dbReference type="AlphaFoldDB" id="A0A840P1Z0"/>
<evidence type="ECO:0000313" key="1">
    <source>
        <dbReference type="EMBL" id="MBB5074297.1"/>
    </source>
</evidence>
<evidence type="ECO:0000313" key="2">
    <source>
        <dbReference type="Proteomes" id="UP000561417"/>
    </source>
</evidence>
<organism evidence="1 2">
    <name type="scientific">Bartonella callosciuri</name>
    <dbReference type="NCBI Taxonomy" id="686223"/>
    <lineage>
        <taxon>Bacteria</taxon>
        <taxon>Pseudomonadati</taxon>
        <taxon>Pseudomonadota</taxon>
        <taxon>Alphaproteobacteria</taxon>
        <taxon>Hyphomicrobiales</taxon>
        <taxon>Bartonellaceae</taxon>
        <taxon>Bartonella</taxon>
    </lineage>
</organism>
<keyword evidence="2" id="KW-1185">Reference proteome</keyword>
<sequence>MFMYEITRLLYILLKYSFKLIIGYMICTNKMRDCWLKQHQDKAVPKYCNNVKNKDNDYWFCGVVLRNEKKPS</sequence>
<dbReference type="Proteomes" id="UP000561417">
    <property type="component" value="Unassembled WGS sequence"/>
</dbReference>
<protein>
    <submittedName>
        <fullName evidence="1">Uncharacterized protein</fullName>
    </submittedName>
</protein>
<accession>A0A840P1Z0</accession>
<proteinExistence type="predicted"/>
<comment type="caution">
    <text evidence="1">The sequence shown here is derived from an EMBL/GenBank/DDBJ whole genome shotgun (WGS) entry which is preliminary data.</text>
</comment>
<gene>
    <name evidence="1" type="ORF">HNQ69_001434</name>
</gene>
<reference evidence="1 2" key="1">
    <citation type="submission" date="2020-08" db="EMBL/GenBank/DDBJ databases">
        <title>Genomic Encyclopedia of Type Strains, Phase IV (KMG-IV): sequencing the most valuable type-strain genomes for metagenomic binning, comparative biology and taxonomic classification.</title>
        <authorList>
            <person name="Goeker M."/>
        </authorList>
    </citation>
    <scope>NUCLEOTIDE SEQUENCE [LARGE SCALE GENOMIC DNA]</scope>
    <source>
        <strain evidence="1 2">DSM 28538</strain>
    </source>
</reference>
<name>A0A840P1Z0_9HYPH</name>
<dbReference type="EMBL" id="JACHIM010000007">
    <property type="protein sequence ID" value="MBB5074297.1"/>
    <property type="molecule type" value="Genomic_DNA"/>
</dbReference>